<proteinExistence type="predicted"/>
<organism evidence="1 2">
    <name type="scientific">Candidatus Afipia apatlaquensis</name>
    <dbReference type="NCBI Taxonomy" id="2712852"/>
    <lineage>
        <taxon>Bacteria</taxon>
        <taxon>Pseudomonadati</taxon>
        <taxon>Pseudomonadota</taxon>
        <taxon>Alphaproteobacteria</taxon>
        <taxon>Hyphomicrobiales</taxon>
        <taxon>Nitrobacteraceae</taxon>
        <taxon>Afipia</taxon>
    </lineage>
</organism>
<dbReference type="EMBL" id="JAAMRR010001198">
    <property type="protein sequence ID" value="NGX98084.1"/>
    <property type="molecule type" value="Genomic_DNA"/>
</dbReference>
<evidence type="ECO:0000313" key="2">
    <source>
        <dbReference type="Proteomes" id="UP000480266"/>
    </source>
</evidence>
<keyword evidence="2" id="KW-1185">Reference proteome</keyword>
<evidence type="ECO:0000313" key="1">
    <source>
        <dbReference type="EMBL" id="NGX98084.1"/>
    </source>
</evidence>
<name>A0A7C9RIE6_9BRAD</name>
<sequence>MQNICNEANTQHQNDVSSQLTEIANRGTKLALDAQKLIIYEIIQANQDALEQAGSGVGITQEYISKIAQAHSFKELTAAFRDCGHEQMDRLHRSYEHLFLHGHEVFEASTGLVLAALRGEAPTKSIA</sequence>
<comment type="caution">
    <text evidence="1">The sequence shown here is derived from an EMBL/GenBank/DDBJ whole genome shotgun (WGS) entry which is preliminary data.</text>
</comment>
<accession>A0A7C9RIE6</accession>
<protein>
    <submittedName>
        <fullName evidence="1">Uncharacterized protein</fullName>
    </submittedName>
</protein>
<dbReference type="Proteomes" id="UP000480266">
    <property type="component" value="Unassembled WGS sequence"/>
</dbReference>
<reference evidence="1" key="1">
    <citation type="submission" date="2020-02" db="EMBL/GenBank/DDBJ databases">
        <title>Draft genome sequence of Candidatus Afipia apatlaquensis IBT-C3, a potential strain for decolorization of textile dyes.</title>
        <authorList>
            <person name="Sanchez-Reyes A."/>
            <person name="Breton-Deval L."/>
            <person name="Mangelson H."/>
            <person name="Sanchez-Flores A."/>
        </authorList>
    </citation>
    <scope>NUCLEOTIDE SEQUENCE [LARGE SCALE GENOMIC DNA]</scope>
    <source>
        <strain evidence="1">IBT-C3</strain>
    </source>
</reference>
<dbReference type="AlphaFoldDB" id="A0A7C9RIE6"/>
<gene>
    <name evidence="1" type="ORF">G4V63_23635</name>
</gene>